<name>A0A4Q2K1E5_9ACTN</name>
<dbReference type="GO" id="GO:0003677">
    <property type="term" value="F:DNA binding"/>
    <property type="evidence" value="ECO:0007669"/>
    <property type="project" value="InterPro"/>
</dbReference>
<evidence type="ECO:0000313" key="5">
    <source>
        <dbReference type="Proteomes" id="UP000293345"/>
    </source>
</evidence>
<dbReference type="InterPro" id="IPR036390">
    <property type="entry name" value="WH_DNA-bd_sf"/>
</dbReference>
<dbReference type="Pfam" id="PF09339">
    <property type="entry name" value="HTH_IclR"/>
    <property type="match status" value="1"/>
</dbReference>
<reference evidence="4 5" key="1">
    <citation type="submission" date="2019-01" db="EMBL/GenBank/DDBJ databases">
        <title>Senegalimassilia sp. nov. KGMB04484 isolated human feces.</title>
        <authorList>
            <person name="Han K.-I."/>
            <person name="Kim J.-S."/>
            <person name="Lee K.C."/>
            <person name="Suh M.K."/>
            <person name="Eom M.K."/>
            <person name="Lee J.H."/>
            <person name="Park S.-H."/>
            <person name="Kang S.W."/>
            <person name="Park J.-E."/>
            <person name="Oh B.S."/>
            <person name="Yu S.Y."/>
            <person name="Choi S.-H."/>
            <person name="Lee D.H."/>
            <person name="Yoon H."/>
            <person name="Kim B.-Y."/>
            <person name="Lee J.H."/>
            <person name="Lee J.-S."/>
        </authorList>
    </citation>
    <scope>NUCLEOTIDE SEQUENCE [LARGE SCALE GENOMIC DNA]</scope>
    <source>
        <strain evidence="4 5">KGMB04484</strain>
    </source>
</reference>
<keyword evidence="5" id="KW-1185">Reference proteome</keyword>
<proteinExistence type="predicted"/>
<dbReference type="AlphaFoldDB" id="A0A4Q2K1E5"/>
<dbReference type="EMBL" id="SDPW01000001">
    <property type="protein sequence ID" value="RXZ53791.1"/>
    <property type="molecule type" value="Genomic_DNA"/>
</dbReference>
<evidence type="ECO:0000313" key="4">
    <source>
        <dbReference type="EMBL" id="RXZ53791.1"/>
    </source>
</evidence>
<feature type="domain" description="HTH iclR-type" evidence="3">
    <location>
        <begin position="319"/>
        <end position="354"/>
    </location>
</feature>
<feature type="region of interest" description="Disordered" evidence="1">
    <location>
        <begin position="171"/>
        <end position="193"/>
    </location>
</feature>
<gene>
    <name evidence="4" type="ORF">ET524_04290</name>
</gene>
<evidence type="ECO:0000256" key="1">
    <source>
        <dbReference type="SAM" id="MobiDB-lite"/>
    </source>
</evidence>
<dbReference type="InterPro" id="IPR036890">
    <property type="entry name" value="HATPase_C_sf"/>
</dbReference>
<feature type="domain" description="Histidine kinase/HSP90-like ATPase" evidence="2">
    <location>
        <begin position="73"/>
        <end position="169"/>
    </location>
</feature>
<sequence>MDQQNQTHEGPENNEEPFDFTHVNSIARIALYDDLLSAPHVTEIQPAPTAEFIENLATSVYQQSKAAGGTIPYTVIREVSENFIHARFQEATVSILDNGCTIRFADQGPGIACKDRAQLPGFTSAIEPMKSYIRGVGSGLPIVKEYLDFTHGTITIEDNLGSGSVVTISANGSKPELPEELKLESEASEAAPAPRYHIASGDEAPESIAAPRYNVAPEPYAPANQIPQPAYAQQAPMQAPAYPAQGVAQPQQPYPATQGYAPQQPYGAAAPGYGNAYQQAAPYPYAQNAQQAQPATFNAGPSLAALNQRERDFLNVFLHEGALRVTDLVALTGVAQSSVYNVLTKLEGEGVLEKTRDKRRQLTAVGRQMAQQL</sequence>
<dbReference type="CDD" id="cd00090">
    <property type="entry name" value="HTH_ARSR"/>
    <property type="match status" value="1"/>
</dbReference>
<dbReference type="InterPro" id="IPR036388">
    <property type="entry name" value="WH-like_DNA-bd_sf"/>
</dbReference>
<accession>A0A4Q2K1E5</accession>
<dbReference type="Gene3D" id="1.10.10.10">
    <property type="entry name" value="Winged helix-like DNA-binding domain superfamily/Winged helix DNA-binding domain"/>
    <property type="match status" value="1"/>
</dbReference>
<dbReference type="InterPro" id="IPR003594">
    <property type="entry name" value="HATPase_dom"/>
</dbReference>
<dbReference type="OrthoDB" id="9815750at2"/>
<dbReference type="GO" id="GO:0006355">
    <property type="term" value="P:regulation of DNA-templated transcription"/>
    <property type="evidence" value="ECO:0007669"/>
    <property type="project" value="InterPro"/>
</dbReference>
<dbReference type="SUPFAM" id="SSF46785">
    <property type="entry name" value="Winged helix' DNA-binding domain"/>
    <property type="match status" value="1"/>
</dbReference>
<evidence type="ECO:0000259" key="3">
    <source>
        <dbReference type="Pfam" id="PF09339"/>
    </source>
</evidence>
<dbReference type="InterPro" id="IPR011991">
    <property type="entry name" value="ArsR-like_HTH"/>
</dbReference>
<dbReference type="InterPro" id="IPR005471">
    <property type="entry name" value="Tscrpt_reg_IclR_N"/>
</dbReference>
<dbReference type="Proteomes" id="UP000293345">
    <property type="component" value="Unassembled WGS sequence"/>
</dbReference>
<organism evidence="4 5">
    <name type="scientific">Senegalimassilia faecalis</name>
    <dbReference type="NCBI Taxonomy" id="2509433"/>
    <lineage>
        <taxon>Bacteria</taxon>
        <taxon>Bacillati</taxon>
        <taxon>Actinomycetota</taxon>
        <taxon>Coriobacteriia</taxon>
        <taxon>Coriobacteriales</taxon>
        <taxon>Coriobacteriaceae</taxon>
        <taxon>Senegalimassilia</taxon>
    </lineage>
</organism>
<dbReference type="Pfam" id="PF02518">
    <property type="entry name" value="HATPase_c"/>
    <property type="match status" value="1"/>
</dbReference>
<evidence type="ECO:0000259" key="2">
    <source>
        <dbReference type="Pfam" id="PF02518"/>
    </source>
</evidence>
<dbReference type="Gene3D" id="3.30.565.10">
    <property type="entry name" value="Histidine kinase-like ATPase, C-terminal domain"/>
    <property type="match status" value="1"/>
</dbReference>
<comment type="caution">
    <text evidence="4">The sequence shown here is derived from an EMBL/GenBank/DDBJ whole genome shotgun (WGS) entry which is preliminary data.</text>
</comment>
<dbReference type="RefSeq" id="WP_129423523.1">
    <property type="nucleotide sequence ID" value="NZ_SDPW01000001.1"/>
</dbReference>
<dbReference type="SUPFAM" id="SSF55874">
    <property type="entry name" value="ATPase domain of HSP90 chaperone/DNA topoisomerase II/histidine kinase"/>
    <property type="match status" value="1"/>
</dbReference>
<feature type="compositionally biased region" description="Basic and acidic residues" evidence="1">
    <location>
        <begin position="176"/>
        <end position="185"/>
    </location>
</feature>
<protein>
    <submittedName>
        <fullName evidence="4">TrmB family transcriptional regulator</fullName>
    </submittedName>
</protein>